<organism evidence="9 10">
    <name type="scientific">Porites lobata</name>
    <dbReference type="NCBI Taxonomy" id="104759"/>
    <lineage>
        <taxon>Eukaryota</taxon>
        <taxon>Metazoa</taxon>
        <taxon>Cnidaria</taxon>
        <taxon>Anthozoa</taxon>
        <taxon>Hexacorallia</taxon>
        <taxon>Scleractinia</taxon>
        <taxon>Fungiina</taxon>
        <taxon>Poritidae</taxon>
        <taxon>Porites</taxon>
    </lineage>
</organism>
<feature type="transmembrane region" description="Helical" evidence="7">
    <location>
        <begin position="218"/>
        <end position="242"/>
    </location>
</feature>
<comment type="subcellular location">
    <subcellularLocation>
        <location evidence="1">Membrane</location>
        <topology evidence="1">Multi-pass membrane protein</topology>
    </subcellularLocation>
</comment>
<feature type="region of interest" description="Disordered" evidence="6">
    <location>
        <begin position="337"/>
        <end position="356"/>
    </location>
</feature>
<evidence type="ECO:0000256" key="2">
    <source>
        <dbReference type="ARBA" id="ARBA00022692"/>
    </source>
</evidence>
<sequence>MQQPVIGQQFEHDKSQGHVPLNQPVVPVTGQPVLAPSATGQPVIAMPVSGQSVLAAPPPGQQMMYQVPPGQQQPVFVQAIPGQHVMLPQGSPIQYYVPPGGQPAVQQPQQVQMLQPVQGQGVPVQPQPRQDPEMAPITINKAYLRSHLGVSRVSELLILLGAWVCIVIYSKRTFSLDGRANFFRGITIFCWVMAIIYNIVYIFGLNKSKACFGQPSNFTIMSLALQVLLTILLISCTASLTVRAVQLSKWFGESSHDSTGMYYKSMVDEYKINAAIVIVALIFGYLACLEFLNDIHYLVIIFRQERAQEAGGGPSQLAQQPGNIEQPQVVTVITQPTNLSQATQQETPKTKEDSQL</sequence>
<reference evidence="9 10" key="1">
    <citation type="submission" date="2022-05" db="EMBL/GenBank/DDBJ databases">
        <authorList>
            <consortium name="Genoscope - CEA"/>
            <person name="William W."/>
        </authorList>
    </citation>
    <scope>NUCLEOTIDE SEQUENCE [LARGE SCALE GENOMIC DNA]</scope>
</reference>
<evidence type="ECO:0000256" key="1">
    <source>
        <dbReference type="ARBA" id="ARBA00004141"/>
    </source>
</evidence>
<comment type="caution">
    <text evidence="9">The sequence shown here is derived from an EMBL/GenBank/DDBJ whole genome shotgun (WGS) entry which is preliminary data.</text>
</comment>
<evidence type="ECO:0000256" key="5">
    <source>
        <dbReference type="PROSITE-ProRule" id="PRU00581"/>
    </source>
</evidence>
<proteinExistence type="predicted"/>
<evidence type="ECO:0000313" key="9">
    <source>
        <dbReference type="EMBL" id="CAH3161258.1"/>
    </source>
</evidence>
<keyword evidence="3 7" id="KW-1133">Transmembrane helix</keyword>
<protein>
    <recommendedName>
        <fullName evidence="8">MARVEL domain-containing protein</fullName>
    </recommendedName>
</protein>
<keyword evidence="2 5" id="KW-0812">Transmembrane</keyword>
<evidence type="ECO:0000313" key="10">
    <source>
        <dbReference type="Proteomes" id="UP001159405"/>
    </source>
</evidence>
<dbReference type="Proteomes" id="UP001159405">
    <property type="component" value="Unassembled WGS sequence"/>
</dbReference>
<feature type="transmembrane region" description="Helical" evidence="7">
    <location>
        <begin position="182"/>
        <end position="206"/>
    </location>
</feature>
<name>A0ABN8QGC3_9CNID</name>
<keyword evidence="4 5" id="KW-0472">Membrane</keyword>
<dbReference type="EMBL" id="CALNXK010000119">
    <property type="protein sequence ID" value="CAH3161258.1"/>
    <property type="molecule type" value="Genomic_DNA"/>
</dbReference>
<evidence type="ECO:0000256" key="7">
    <source>
        <dbReference type="SAM" id="Phobius"/>
    </source>
</evidence>
<evidence type="ECO:0000259" key="8">
    <source>
        <dbReference type="PROSITE" id="PS51225"/>
    </source>
</evidence>
<feature type="transmembrane region" description="Helical" evidence="7">
    <location>
        <begin position="153"/>
        <end position="170"/>
    </location>
</feature>
<accession>A0ABN8QGC3</accession>
<evidence type="ECO:0000256" key="3">
    <source>
        <dbReference type="ARBA" id="ARBA00022989"/>
    </source>
</evidence>
<keyword evidence="10" id="KW-1185">Reference proteome</keyword>
<dbReference type="PROSITE" id="PS51225">
    <property type="entry name" value="MARVEL"/>
    <property type="match status" value="1"/>
</dbReference>
<feature type="domain" description="MARVEL" evidence="8">
    <location>
        <begin position="143"/>
        <end position="303"/>
    </location>
</feature>
<dbReference type="InterPro" id="IPR008253">
    <property type="entry name" value="Marvel"/>
</dbReference>
<gene>
    <name evidence="9" type="ORF">PLOB_00004400</name>
</gene>
<evidence type="ECO:0000256" key="6">
    <source>
        <dbReference type="SAM" id="MobiDB-lite"/>
    </source>
</evidence>
<evidence type="ECO:0000256" key="4">
    <source>
        <dbReference type="ARBA" id="ARBA00023136"/>
    </source>
</evidence>
<feature type="compositionally biased region" description="Polar residues" evidence="6">
    <location>
        <begin position="337"/>
        <end position="347"/>
    </location>
</feature>
<feature type="transmembrane region" description="Helical" evidence="7">
    <location>
        <begin position="272"/>
        <end position="292"/>
    </location>
</feature>